<comment type="caution">
    <text evidence="6">The sequence shown here is derived from an EMBL/GenBank/DDBJ whole genome shotgun (WGS) entry which is preliminary data.</text>
</comment>
<keyword evidence="3" id="KW-0067">ATP-binding</keyword>
<dbReference type="InterPro" id="IPR029787">
    <property type="entry name" value="Nucleotide_cyclase"/>
</dbReference>
<dbReference type="InterPro" id="IPR011009">
    <property type="entry name" value="Kinase-like_dom_sf"/>
</dbReference>
<comment type="subcellular location">
    <subcellularLocation>
        <location evidence="1">Membrane</location>
        <topology evidence="1">Single-pass membrane protein</topology>
    </subcellularLocation>
</comment>
<dbReference type="RefSeq" id="WP_267532099.1">
    <property type="nucleotide sequence ID" value="NZ_JAPNKA010000001.1"/>
</dbReference>
<feature type="region of interest" description="Disordered" evidence="4">
    <location>
        <begin position="1"/>
        <end position="26"/>
    </location>
</feature>
<keyword evidence="2" id="KW-0547">Nucleotide-binding</keyword>
<dbReference type="EMBL" id="JAPNKA010000001">
    <property type="protein sequence ID" value="MCY1073082.1"/>
    <property type="molecule type" value="Genomic_DNA"/>
</dbReference>
<evidence type="ECO:0000256" key="1">
    <source>
        <dbReference type="ARBA" id="ARBA00004167"/>
    </source>
</evidence>
<protein>
    <submittedName>
        <fullName evidence="6">Protein kinase</fullName>
    </submittedName>
</protein>
<dbReference type="SUPFAM" id="SSF56112">
    <property type="entry name" value="Protein kinase-like (PK-like)"/>
    <property type="match status" value="1"/>
</dbReference>
<dbReference type="SMART" id="SM00220">
    <property type="entry name" value="S_TKc"/>
    <property type="match status" value="1"/>
</dbReference>
<evidence type="ECO:0000259" key="5">
    <source>
        <dbReference type="PROSITE" id="PS50011"/>
    </source>
</evidence>
<evidence type="ECO:0000256" key="2">
    <source>
        <dbReference type="ARBA" id="ARBA00022741"/>
    </source>
</evidence>
<dbReference type="CDD" id="cd07302">
    <property type="entry name" value="CHD"/>
    <property type="match status" value="1"/>
</dbReference>
<dbReference type="PROSITE" id="PS00108">
    <property type="entry name" value="PROTEIN_KINASE_ST"/>
    <property type="match status" value="1"/>
</dbReference>
<dbReference type="PANTHER" id="PTHR16305">
    <property type="entry name" value="TESTICULAR SOLUBLE ADENYLYL CYCLASE"/>
    <property type="match status" value="1"/>
</dbReference>
<keyword evidence="7" id="KW-1185">Reference proteome</keyword>
<dbReference type="Pfam" id="PF00069">
    <property type="entry name" value="Pkinase"/>
    <property type="match status" value="1"/>
</dbReference>
<dbReference type="SUPFAM" id="SSF55073">
    <property type="entry name" value="Nucleotide cyclase"/>
    <property type="match status" value="1"/>
</dbReference>
<dbReference type="InterPro" id="IPR011990">
    <property type="entry name" value="TPR-like_helical_dom_sf"/>
</dbReference>
<organism evidence="6 7">
    <name type="scientific">Archangium lansingense</name>
    <dbReference type="NCBI Taxonomy" id="2995310"/>
    <lineage>
        <taxon>Bacteria</taxon>
        <taxon>Pseudomonadati</taxon>
        <taxon>Myxococcota</taxon>
        <taxon>Myxococcia</taxon>
        <taxon>Myxococcales</taxon>
        <taxon>Cystobacterineae</taxon>
        <taxon>Archangiaceae</taxon>
        <taxon>Archangium</taxon>
    </lineage>
</organism>
<proteinExistence type="predicted"/>
<dbReference type="Gene3D" id="1.25.40.10">
    <property type="entry name" value="Tetratricopeptide repeat domain"/>
    <property type="match status" value="2"/>
</dbReference>
<keyword evidence="6" id="KW-0418">Kinase</keyword>
<evidence type="ECO:0000256" key="4">
    <source>
        <dbReference type="SAM" id="MobiDB-lite"/>
    </source>
</evidence>
<dbReference type="SUPFAM" id="SSF52540">
    <property type="entry name" value="P-loop containing nucleoside triphosphate hydrolases"/>
    <property type="match status" value="1"/>
</dbReference>
<sequence>MSRDAMQEGEDGALPMSGGETSGASDFEDSFLRELGQSEPLPVLPLPGEVLGGLDGRRYEVLEWMGGGGMGQVFRARDETLRREVALKFLLPRPGFEAEALAEARAVARLDHENIVRIFDVAEWSGIPEAPGVPFLVMECLEGESLAALLKRGRLEVGRALEVLDGICAGLAHAHERGLVHRDLKPGNVFLTREGTVKLLDFGLSHLTLASAENAPHLLTAGTPAYMAPEQWRGETQGARTDIWAAGVVLYEMLTGGLPFAGATVAELRERVLSEEPAPLVRARNPEVPPEVEALLATALAKDLDRRFPTARELRHELRELRARLAGPGFEEAGPKSQQRRQLVLLSCQLRGLSRLAERLDSEDVGELEAAFQQSCAEVIQRHGGSVNLYMSGEVFACFGCPQVREDDSERAVRAALLLAQGLPETLQRKLPHLSLSGLKARVGLHTDRVGLDTRTLQGNAPRVVSRLASQAGPGEVLVGETLWRQVRGAFETEALGPRDFTGWAGLARMDVHRVLREREVRVRFERTLVAGGLTPLVGREHELGHLLTLWDEAREGRGAFVLVRGEAGIGKSRLLQELRERVPAETATRLQFQCWSRLGASVLPPVAEVLQRLLRFSPEGTPQRHLEELEAQLGTMGLPEKDVPLLGLLLSLPVPQGSPVYRLTPERRREETYAALVDLLLHVARQRPVLFAVEDLHWADSSWLELLGTLFERVEGARLLVVLSARPEFQPSWPSHPWLHRFTLERLPSGLAAELVKEVARGTPLPEERVRELVGKTDGIPLFIEEMTRRVLEGGEVASIPATLHELLLARLDLLPSRQKALAQLCAVVGRDFSWRMLASVAERESSDLRRELAGLVEAGLLREEREGAGDPGYQFRHALFQEAAYQSLPRGERRQHHRRIAWVLAERFPTVVQARPEVLAHHHTEAGAPALAIPYWCQAGNLALQRTANLEAVTHLTRAQELLRELPEAERHPVVELMVLAGRGFSLAHVQGFDSPEAARTQARALELVRQMDDFPPLLELGIWSLHDYHQMRAEYSLACELAERVVRQGERQESLSLLAMGHQMMASNLGCQGRFRLAHESNERALACVRSGLEQNWKLTVAGQFTLSPAGLLSFASMSLSALGRLEQARRYGREALDQARCIDHPHTTALILTFTALACQGRREVQEASRCAEEAVTISSERSYWLWQAWARVIQGWTLAELGQPREGLKLIRQEIARWRGSGARFMMTYYLGVLAAVHLKLGQLSEGLGAVHEALSEARETGERGNEAELRRLRGELLRASGREREAQYDFFRALAVAREQGALLFELRSTVGLGRLLGDTGRPEVARRLLARVLTRFEVGVDSVDLSEARTLLEQLSLPPSPPGRGSG</sequence>
<evidence type="ECO:0000256" key="3">
    <source>
        <dbReference type="ARBA" id="ARBA00022840"/>
    </source>
</evidence>
<dbReference type="PANTHER" id="PTHR16305:SF28">
    <property type="entry name" value="GUANYLATE CYCLASE DOMAIN-CONTAINING PROTEIN"/>
    <property type="match status" value="1"/>
</dbReference>
<dbReference type="SUPFAM" id="SSF48452">
    <property type="entry name" value="TPR-like"/>
    <property type="match status" value="2"/>
</dbReference>
<evidence type="ECO:0000313" key="6">
    <source>
        <dbReference type="EMBL" id="MCY1073082.1"/>
    </source>
</evidence>
<dbReference type="GO" id="GO:0016301">
    <property type="term" value="F:kinase activity"/>
    <property type="evidence" value="ECO:0007669"/>
    <property type="project" value="UniProtKB-KW"/>
</dbReference>
<dbReference type="InterPro" id="IPR041664">
    <property type="entry name" value="AAA_16"/>
</dbReference>
<dbReference type="InterPro" id="IPR001054">
    <property type="entry name" value="A/G_cyclase"/>
</dbReference>
<keyword evidence="6" id="KW-0808">Transferase</keyword>
<dbReference type="Gene3D" id="3.30.200.20">
    <property type="entry name" value="Phosphorylase Kinase, domain 1"/>
    <property type="match status" value="1"/>
</dbReference>
<accession>A0ABT3ZUJ0</accession>
<dbReference type="PROSITE" id="PS50011">
    <property type="entry name" value="PROTEIN_KINASE_DOM"/>
    <property type="match status" value="1"/>
</dbReference>
<dbReference type="InterPro" id="IPR027417">
    <property type="entry name" value="P-loop_NTPase"/>
</dbReference>
<dbReference type="InterPro" id="IPR008271">
    <property type="entry name" value="Ser/Thr_kinase_AS"/>
</dbReference>
<dbReference type="Pfam" id="PF13191">
    <property type="entry name" value="AAA_16"/>
    <property type="match status" value="1"/>
</dbReference>
<name>A0ABT3ZUJ0_9BACT</name>
<dbReference type="CDD" id="cd14014">
    <property type="entry name" value="STKc_PknB_like"/>
    <property type="match status" value="1"/>
</dbReference>
<reference evidence="6 7" key="1">
    <citation type="submission" date="2022-11" db="EMBL/GenBank/DDBJ databases">
        <title>Minimal conservation of predation-associated metabolite biosynthetic gene clusters underscores biosynthetic potential of Myxococcota including descriptions for ten novel species: Archangium lansinium sp. nov., Myxococcus landrumus sp. nov., Nannocystis bai.</title>
        <authorList>
            <person name="Ahearne A."/>
            <person name="Stevens C."/>
            <person name="Phillips K."/>
        </authorList>
    </citation>
    <scope>NUCLEOTIDE SEQUENCE [LARGE SCALE GENOMIC DNA]</scope>
    <source>
        <strain evidence="6 7">MIWBW</strain>
    </source>
</reference>
<evidence type="ECO:0000313" key="7">
    <source>
        <dbReference type="Proteomes" id="UP001207654"/>
    </source>
</evidence>
<dbReference type="Gene3D" id="1.10.510.10">
    <property type="entry name" value="Transferase(Phosphotransferase) domain 1"/>
    <property type="match status" value="1"/>
</dbReference>
<feature type="domain" description="Protein kinase" evidence="5">
    <location>
        <begin position="59"/>
        <end position="319"/>
    </location>
</feature>
<gene>
    <name evidence="6" type="ORF">OV287_01170</name>
</gene>
<dbReference type="Gene3D" id="3.30.70.1230">
    <property type="entry name" value="Nucleotide cyclase"/>
    <property type="match status" value="1"/>
</dbReference>
<dbReference type="Proteomes" id="UP001207654">
    <property type="component" value="Unassembled WGS sequence"/>
</dbReference>
<dbReference type="InterPro" id="IPR000719">
    <property type="entry name" value="Prot_kinase_dom"/>
</dbReference>